<keyword evidence="2" id="KW-1185">Reference proteome</keyword>
<evidence type="ECO:0000313" key="1">
    <source>
        <dbReference type="EMBL" id="KAA8892793.1"/>
    </source>
</evidence>
<evidence type="ECO:0000313" key="2">
    <source>
        <dbReference type="Proteomes" id="UP000326924"/>
    </source>
</evidence>
<dbReference type="EMBL" id="VXIS01000587">
    <property type="protein sequence ID" value="KAA8892793.1"/>
    <property type="molecule type" value="Genomic_DNA"/>
</dbReference>
<gene>
    <name evidence="1" type="ORF">FN846DRAFT_914862</name>
</gene>
<dbReference type="Proteomes" id="UP000326924">
    <property type="component" value="Unassembled WGS sequence"/>
</dbReference>
<dbReference type="AlphaFoldDB" id="A0A5J5EC46"/>
<dbReference type="InParanoid" id="A0A5J5EC46"/>
<accession>A0A5J5EC46</accession>
<name>A0A5J5EC46_9PEZI</name>
<comment type="caution">
    <text evidence="1">The sequence shown here is derived from an EMBL/GenBank/DDBJ whole genome shotgun (WGS) entry which is preliminary data.</text>
</comment>
<reference evidence="1 2" key="1">
    <citation type="submission" date="2019-09" db="EMBL/GenBank/DDBJ databases">
        <title>Draft genome of the ectomycorrhizal ascomycete Sphaerosporella brunnea.</title>
        <authorList>
            <consortium name="DOE Joint Genome Institute"/>
            <person name="Benucci G.M."/>
            <person name="Marozzi G."/>
            <person name="Antonielli L."/>
            <person name="Sanchez S."/>
            <person name="Marco P."/>
            <person name="Wang X."/>
            <person name="Falini L.B."/>
            <person name="Barry K."/>
            <person name="Haridas S."/>
            <person name="Lipzen A."/>
            <person name="Labutti K."/>
            <person name="Grigoriev I.V."/>
            <person name="Murat C."/>
            <person name="Martin F."/>
            <person name="Albertini E."/>
            <person name="Donnini D."/>
            <person name="Bonito G."/>
        </authorList>
    </citation>
    <scope>NUCLEOTIDE SEQUENCE [LARGE SCALE GENOMIC DNA]</scope>
    <source>
        <strain evidence="1 2">Sb_GMNB300</strain>
    </source>
</reference>
<proteinExistence type="predicted"/>
<organism evidence="1 2">
    <name type="scientific">Sphaerosporella brunnea</name>
    <dbReference type="NCBI Taxonomy" id="1250544"/>
    <lineage>
        <taxon>Eukaryota</taxon>
        <taxon>Fungi</taxon>
        <taxon>Dikarya</taxon>
        <taxon>Ascomycota</taxon>
        <taxon>Pezizomycotina</taxon>
        <taxon>Pezizomycetes</taxon>
        <taxon>Pezizales</taxon>
        <taxon>Pyronemataceae</taxon>
        <taxon>Sphaerosporella</taxon>
    </lineage>
</organism>
<protein>
    <submittedName>
        <fullName evidence="1">Uncharacterized protein</fullName>
    </submittedName>
</protein>
<sequence>MQNNNNQIWNGPGVTVINAQNVNAQNVNINAENVIFQYGQPGNNYWPPPPPPNPATLDPKTSSTYNKLHQAPDEYREYGLAAPSHAGYKLGAFVQFPLAAVHYLTADNVWEKIVNEPRNAEITVFGQKWEQWAFGDGLVVRYRASDERVTIPRTAPLCWLVARVAHWFQRADHGFLLIAELPDFSQHELQNDKDWRDIAEQTNGARQNVRMRFLSSSVPP</sequence>